<sequence length="700" mass="79408">MVASIAMWSMRASQDEINVYEAYGDMLMVTFAYFDCIDIDEFSVHELNDMVKKISFSGKNIMYYRCHRLKKSGENEVDLMGRAWVMYQDESRNSPFNHEKALAILRQHAKWDAPEVAPVKLTEDETSDFHATVNTDELFGADPRPRPLGKQLPEKNQIQHIDKHRGKSIVPIRFKTDEKNSGSQKVVLLSYGNVGFFGCECEYEKADVAAQNLVLPSYGTLGSKGMSPINASPVSKMKPRRPVLGIYAKKLLLGWKQNDANVIGESSYRLEDGESSQPNTANPTTQTDFSNDFYSLSNLYLEVEDFDPFFGLDSEPVDATIARNECVGKGKRVGLDDDQIHVEANKTIENETADRNSDEDTSESSEHDEFVDTNNQLVDVEVDMDHFDTANAKTMGNDGTPEFNANDVFDIGIDVIDTEEFESTCDEDGIERIRSRKMKQLKKHNNFKEGGLQKTRRELYLKKNDKVKVRAACRGTIYVFNTSCDIGPSNVVDSSQTQRGESSEPTKWTKGKITNSKGVESPLNMSKKVDGKPSLRKVAANQCPWVLKVSKLQDSETWQVKTFDDTHKCLQSMKIKYCTADFLSDDIIDQIETNPEILLRDYVMELQQSNPNITVRIEVKSKADHMNPTRVFKRIYVCLGETKEGFKASVGVNPNNGIYPLAYRIVEIESRESWTWFLQHLKEDLDLQDNSNFTFIMSDI</sequence>
<dbReference type="PANTHER" id="PTHR31973:SF190">
    <property type="entry name" value="MULE TRANSPOSASE DOMAIN-CONTAINING PROTEIN"/>
    <property type="match status" value="1"/>
</dbReference>
<dbReference type="EMBL" id="BKCJ010244378">
    <property type="protein sequence ID" value="GEZ13418.1"/>
    <property type="molecule type" value="Genomic_DNA"/>
</dbReference>
<comment type="caution">
    <text evidence="2">The sequence shown here is derived from an EMBL/GenBank/DDBJ whole genome shotgun (WGS) entry which is preliminary data.</text>
</comment>
<protein>
    <submittedName>
        <fullName evidence="2">Uncharacterized protein</fullName>
    </submittedName>
</protein>
<feature type="non-terminal residue" evidence="2">
    <location>
        <position position="700"/>
    </location>
</feature>
<dbReference type="PANTHER" id="PTHR31973">
    <property type="entry name" value="POLYPROTEIN, PUTATIVE-RELATED"/>
    <property type="match status" value="1"/>
</dbReference>
<proteinExistence type="predicted"/>
<feature type="region of interest" description="Disordered" evidence="1">
    <location>
        <begin position="344"/>
        <end position="373"/>
    </location>
</feature>
<gene>
    <name evidence="2" type="ORF">Tci_485391</name>
</gene>
<feature type="region of interest" description="Disordered" evidence="1">
    <location>
        <begin position="491"/>
        <end position="513"/>
    </location>
</feature>
<evidence type="ECO:0000256" key="1">
    <source>
        <dbReference type="SAM" id="MobiDB-lite"/>
    </source>
</evidence>
<accession>A0A699I3K1</accession>
<name>A0A699I3K1_TANCI</name>
<feature type="compositionally biased region" description="Basic and acidic residues" evidence="1">
    <location>
        <begin position="344"/>
        <end position="370"/>
    </location>
</feature>
<feature type="compositionally biased region" description="Polar residues" evidence="1">
    <location>
        <begin position="275"/>
        <end position="288"/>
    </location>
</feature>
<feature type="region of interest" description="Disordered" evidence="1">
    <location>
        <begin position="267"/>
        <end position="288"/>
    </location>
</feature>
<dbReference type="AlphaFoldDB" id="A0A699I3K1"/>
<organism evidence="2">
    <name type="scientific">Tanacetum cinerariifolium</name>
    <name type="common">Dalmatian daisy</name>
    <name type="synonym">Chrysanthemum cinerariifolium</name>
    <dbReference type="NCBI Taxonomy" id="118510"/>
    <lineage>
        <taxon>Eukaryota</taxon>
        <taxon>Viridiplantae</taxon>
        <taxon>Streptophyta</taxon>
        <taxon>Embryophyta</taxon>
        <taxon>Tracheophyta</taxon>
        <taxon>Spermatophyta</taxon>
        <taxon>Magnoliopsida</taxon>
        <taxon>eudicotyledons</taxon>
        <taxon>Gunneridae</taxon>
        <taxon>Pentapetalae</taxon>
        <taxon>asterids</taxon>
        <taxon>campanulids</taxon>
        <taxon>Asterales</taxon>
        <taxon>Asteraceae</taxon>
        <taxon>Asteroideae</taxon>
        <taxon>Anthemideae</taxon>
        <taxon>Anthemidinae</taxon>
        <taxon>Tanacetum</taxon>
    </lineage>
</organism>
<reference evidence="2" key="1">
    <citation type="journal article" date="2019" name="Sci. Rep.">
        <title>Draft genome of Tanacetum cinerariifolium, the natural source of mosquito coil.</title>
        <authorList>
            <person name="Yamashiro T."/>
            <person name="Shiraishi A."/>
            <person name="Satake H."/>
            <person name="Nakayama K."/>
        </authorList>
    </citation>
    <scope>NUCLEOTIDE SEQUENCE</scope>
</reference>
<evidence type="ECO:0000313" key="2">
    <source>
        <dbReference type="EMBL" id="GEZ13418.1"/>
    </source>
</evidence>